<dbReference type="OrthoDB" id="443402at2759"/>
<organism evidence="2 3">
    <name type="scientific">Ascobolus immersus RN42</name>
    <dbReference type="NCBI Taxonomy" id="1160509"/>
    <lineage>
        <taxon>Eukaryota</taxon>
        <taxon>Fungi</taxon>
        <taxon>Dikarya</taxon>
        <taxon>Ascomycota</taxon>
        <taxon>Pezizomycotina</taxon>
        <taxon>Pezizomycetes</taxon>
        <taxon>Pezizales</taxon>
        <taxon>Ascobolaceae</taxon>
        <taxon>Ascobolus</taxon>
    </lineage>
</organism>
<gene>
    <name evidence="2" type="ORF">BJ508DRAFT_117631</name>
</gene>
<reference evidence="2 3" key="1">
    <citation type="journal article" date="2018" name="Nat. Ecol. Evol.">
        <title>Pezizomycetes genomes reveal the molecular basis of ectomycorrhizal truffle lifestyle.</title>
        <authorList>
            <person name="Murat C."/>
            <person name="Payen T."/>
            <person name="Noel B."/>
            <person name="Kuo A."/>
            <person name="Morin E."/>
            <person name="Chen J."/>
            <person name="Kohler A."/>
            <person name="Krizsan K."/>
            <person name="Balestrini R."/>
            <person name="Da Silva C."/>
            <person name="Montanini B."/>
            <person name="Hainaut M."/>
            <person name="Levati E."/>
            <person name="Barry K.W."/>
            <person name="Belfiori B."/>
            <person name="Cichocki N."/>
            <person name="Clum A."/>
            <person name="Dockter R.B."/>
            <person name="Fauchery L."/>
            <person name="Guy J."/>
            <person name="Iotti M."/>
            <person name="Le Tacon F."/>
            <person name="Lindquist E.A."/>
            <person name="Lipzen A."/>
            <person name="Malagnac F."/>
            <person name="Mello A."/>
            <person name="Molinier V."/>
            <person name="Miyauchi S."/>
            <person name="Poulain J."/>
            <person name="Riccioni C."/>
            <person name="Rubini A."/>
            <person name="Sitrit Y."/>
            <person name="Splivallo R."/>
            <person name="Traeger S."/>
            <person name="Wang M."/>
            <person name="Zifcakova L."/>
            <person name="Wipf D."/>
            <person name="Zambonelli A."/>
            <person name="Paolocci F."/>
            <person name="Nowrousian M."/>
            <person name="Ottonello S."/>
            <person name="Baldrian P."/>
            <person name="Spatafora J.W."/>
            <person name="Henrissat B."/>
            <person name="Nagy L.G."/>
            <person name="Aury J.M."/>
            <person name="Wincker P."/>
            <person name="Grigoriev I.V."/>
            <person name="Bonfante P."/>
            <person name="Martin F.M."/>
        </authorList>
    </citation>
    <scope>NUCLEOTIDE SEQUENCE [LARGE SCALE GENOMIC DNA]</scope>
    <source>
        <strain evidence="2 3">RN42</strain>
    </source>
</reference>
<dbReference type="PANTHER" id="PTHR10039:SF5">
    <property type="entry name" value="NACHT DOMAIN-CONTAINING PROTEIN"/>
    <property type="match status" value="1"/>
</dbReference>
<evidence type="ECO:0000313" key="3">
    <source>
        <dbReference type="Proteomes" id="UP000275078"/>
    </source>
</evidence>
<dbReference type="InterPro" id="IPR056693">
    <property type="entry name" value="DUF7791"/>
</dbReference>
<evidence type="ECO:0000259" key="1">
    <source>
        <dbReference type="Pfam" id="PF25053"/>
    </source>
</evidence>
<sequence length="543" mass="62631">MEFQQLAAMDSRVHAIIERVSAKAQGVWLWVYLVVRMLLADLEGDETFDTLNRTVDELPPDIEEFLGVMLQRLDRRHSVEAHRLLLLACTANIPIPAYGLHFFLENQSASKYVASAIKPDSPFPERDLDLLPLRNRLNNRCKDLLELDTKRDFHSSFRLEALERRAVIFLHRCVRDYLNNEYPAVLQSESKVGADFHPDEFLCSMMVALFKERYRVPSLLTDLALIDSMNTSYLKRFRMHATRLDSFYEQKLRCFQQKERGREASYAFAGYHVPMREIELHRNLSAYAKMVDQFGRAWIRLVSRAHLNGANAWKEPIWIPRENPEDSIVARLAIISNLGLYVRNVAHCKSGIVSAALLDFALRVSIYRRVERAHLTNVVQDGKPIPSLFIALFESNSREWNRLESGFDFTSKELVAEQKVMAGDFEMVEFLLQKGISPNDEVESPFIRKLPAEGLSGKCDGCTYLPSTLATPWKSFLRQIYDYWVGREVFGRVLENDSDWAFRKQFHDDPFNAYHLQSAFNIVKLLLEHGADTSTQIDIGTAR</sequence>
<accession>A0A3N4I6B2</accession>
<dbReference type="Pfam" id="PF25053">
    <property type="entry name" value="DUF7791"/>
    <property type="match status" value="1"/>
</dbReference>
<dbReference type="PANTHER" id="PTHR10039">
    <property type="entry name" value="AMELOGENIN"/>
    <property type="match status" value="1"/>
</dbReference>
<protein>
    <recommendedName>
        <fullName evidence="1">DUF7791 domain-containing protein</fullName>
    </recommendedName>
</protein>
<keyword evidence="3" id="KW-1185">Reference proteome</keyword>
<feature type="domain" description="DUF7791" evidence="1">
    <location>
        <begin position="132"/>
        <end position="214"/>
    </location>
</feature>
<proteinExistence type="predicted"/>
<dbReference type="EMBL" id="ML119683">
    <property type="protein sequence ID" value="RPA80976.1"/>
    <property type="molecule type" value="Genomic_DNA"/>
</dbReference>
<name>A0A3N4I6B2_ASCIM</name>
<evidence type="ECO:0000313" key="2">
    <source>
        <dbReference type="EMBL" id="RPA80976.1"/>
    </source>
</evidence>
<dbReference type="STRING" id="1160509.A0A3N4I6B2"/>
<dbReference type="Proteomes" id="UP000275078">
    <property type="component" value="Unassembled WGS sequence"/>
</dbReference>
<dbReference type="AlphaFoldDB" id="A0A3N4I6B2"/>